<dbReference type="Proteomes" id="UP000265618">
    <property type="component" value="Unassembled WGS sequence"/>
</dbReference>
<dbReference type="Gene3D" id="2.120.10.80">
    <property type="entry name" value="Kelch-type beta propeller"/>
    <property type="match status" value="1"/>
</dbReference>
<dbReference type="InterPro" id="IPR011043">
    <property type="entry name" value="Gal_Oxase/kelch_b-propeller"/>
</dbReference>
<dbReference type="SUPFAM" id="SSF50965">
    <property type="entry name" value="Galactose oxidase, central domain"/>
    <property type="match status" value="1"/>
</dbReference>
<dbReference type="EMBL" id="BDIP01001510">
    <property type="protein sequence ID" value="GIQ84551.1"/>
    <property type="molecule type" value="Genomic_DNA"/>
</dbReference>
<comment type="caution">
    <text evidence="1">The sequence shown here is derived from an EMBL/GenBank/DDBJ whole genome shotgun (WGS) entry which is preliminary data.</text>
</comment>
<dbReference type="AlphaFoldDB" id="A0A9K3GJJ3"/>
<sequence length="327" mass="36548">MAEPWYTDCTVLPGVGDDEEEAVYDIGMASLGHNTAMMCYQVDLGTEGYVPKEKWFILSLTPDRTIDIQRIPGPPNPQGVYSMQLVRVGDAVVAYGGHTLNPIEAEREEYDDSIPRWFMAVYTIATGEWESVPYTEGDLSPEPLCWSCLFGIGNTLVVVGGNQHPPDVVSPMLTWEYSLDTRQWTRCMDCPRAMSSKTSGATFHGTHHIYSDAHLAYKDRKWTKTPIDMGDPTVRTLLAVPLYGHNQLMAVTKWCRKTSKGVQRFYLCDPVSNEPRPLPPLPLSARQLRYLVQSKTVMLSPTTMLSVATDTSVLVEIDPALLGPEYH</sequence>
<keyword evidence="2" id="KW-1185">Reference proteome</keyword>
<evidence type="ECO:0000313" key="2">
    <source>
        <dbReference type="Proteomes" id="UP000265618"/>
    </source>
</evidence>
<dbReference type="OrthoDB" id="9973021at2759"/>
<gene>
    <name evidence="1" type="ORF">KIPB_006065</name>
</gene>
<name>A0A9K3GJJ3_9EUKA</name>
<accession>A0A9K3GJJ3</accession>
<proteinExistence type="predicted"/>
<reference evidence="1 2" key="1">
    <citation type="journal article" date="2018" name="PLoS ONE">
        <title>The draft genome of Kipferlia bialata reveals reductive genome evolution in fornicate parasites.</title>
        <authorList>
            <person name="Tanifuji G."/>
            <person name="Takabayashi S."/>
            <person name="Kume K."/>
            <person name="Takagi M."/>
            <person name="Nakayama T."/>
            <person name="Kamikawa R."/>
            <person name="Inagaki Y."/>
            <person name="Hashimoto T."/>
        </authorList>
    </citation>
    <scope>NUCLEOTIDE SEQUENCE [LARGE SCALE GENOMIC DNA]</scope>
    <source>
        <strain evidence="1">NY0173</strain>
    </source>
</reference>
<dbReference type="InterPro" id="IPR015915">
    <property type="entry name" value="Kelch-typ_b-propeller"/>
</dbReference>
<evidence type="ECO:0000313" key="1">
    <source>
        <dbReference type="EMBL" id="GIQ84551.1"/>
    </source>
</evidence>
<organism evidence="1 2">
    <name type="scientific">Kipferlia bialata</name>
    <dbReference type="NCBI Taxonomy" id="797122"/>
    <lineage>
        <taxon>Eukaryota</taxon>
        <taxon>Metamonada</taxon>
        <taxon>Carpediemonas-like organisms</taxon>
        <taxon>Kipferlia</taxon>
    </lineage>
</organism>
<protein>
    <submittedName>
        <fullName evidence="1">Uncharacterized protein</fullName>
    </submittedName>
</protein>